<reference evidence="5 6" key="1">
    <citation type="submission" date="2024-08" db="EMBL/GenBank/DDBJ databases">
        <authorList>
            <person name="Cucini C."/>
            <person name="Frati F."/>
        </authorList>
    </citation>
    <scope>NUCLEOTIDE SEQUENCE [LARGE SCALE GENOMIC DNA]</scope>
</reference>
<dbReference type="Proteomes" id="UP001642540">
    <property type="component" value="Unassembled WGS sequence"/>
</dbReference>
<evidence type="ECO:0000313" key="5">
    <source>
        <dbReference type="EMBL" id="CAL8109207.1"/>
    </source>
</evidence>
<keyword evidence="2 4" id="KW-0396">Initiation factor</keyword>
<dbReference type="SUPFAM" id="SSF48452">
    <property type="entry name" value="TPR-like"/>
    <property type="match status" value="1"/>
</dbReference>
<comment type="function">
    <text evidence="4">Component of the eukaryotic translation initiation factor 3 (eIF-3) complex, which is involved in protein synthesis of a specialized repertoire of mRNAs and, together with other initiation factors, stimulates binding of mRNA and methionyl-tRNAi to the 40S ribosome. The eIF-3 complex specifically targets and initiates translation of a subset of mRNAs involved in cell proliferation.</text>
</comment>
<gene>
    <name evidence="5" type="ORF">ODALV1_LOCUS13223</name>
</gene>
<evidence type="ECO:0000256" key="4">
    <source>
        <dbReference type="HAMAP-Rule" id="MF_03011"/>
    </source>
</evidence>
<evidence type="ECO:0000256" key="1">
    <source>
        <dbReference type="ARBA" id="ARBA00022490"/>
    </source>
</evidence>
<dbReference type="HAMAP" id="MF_03011">
    <property type="entry name" value="eIF3l"/>
    <property type="match status" value="1"/>
</dbReference>
<dbReference type="PANTHER" id="PTHR13242">
    <property type="entry name" value="EUKARYOTIC TRANSLATION INITIATION FACTOR 3"/>
    <property type="match status" value="1"/>
</dbReference>
<comment type="subcellular location">
    <subcellularLocation>
        <location evidence="4">Cytoplasm</location>
    </subcellularLocation>
</comment>
<dbReference type="InterPro" id="IPR011990">
    <property type="entry name" value="TPR-like_helical_dom_sf"/>
</dbReference>
<keyword evidence="3 4" id="KW-0648">Protein biosynthesis</keyword>
<sequence>MYRRQSDRSDSFRKDSFNRGDDRIYEDEFGYSTEGFGGGEFGKEEGGFDPRWQTQSYQCPDAVAKFIVHLYKAISNRDVAEIENLYEIRYPQLTKDYFKEEKWPYDVTHLVDDALFQTLYRELYFRHIYAQLPTQLTFSDRCNSYSNYCELFNLILTSPEPIDLTLTNQWLWEIIDEFVYQFQSFSQFRRSPKLNNEETNYIRDHSYIWSVLSVLNVLYSLIEKSNINQQLKAYFSEESADYVAGEFGKSPLYKMLGYFSLIALLRVHSMLGDYHLAVKVLENIDLHKNAYYCNVPACQITTYYYVGFAYVMMRRYADAIRTYTNALLYIQRMRQMFQAKSYQNDQVNKQTDQMYTMLAVCLVLHPQSIDESINSVLQDRKYAEKVSRMQQGDLKEFENSFLFACPKYLSPVPPALDAPPDPNQEPLHIQKTIFLQEVGQQIYLPTIRSFLKLYTTMPVSKLAAFMDIDQTVLMECLLCFKHKMYNVVWSKGISSLDGEFQAGSEVDFYIDKDMVHIADTKVGQRYGDYFIRQIHIMEELHRAMKKLKF</sequence>
<comment type="caution">
    <text evidence="5">The sequence shown here is derived from an EMBL/GenBank/DDBJ whole genome shotgun (WGS) entry which is preliminary data.</text>
</comment>
<proteinExistence type="inferred from homology"/>
<dbReference type="PANTHER" id="PTHR13242:SF0">
    <property type="entry name" value="EUKARYOTIC TRANSLATION INITIATION FACTOR 3 SUBUNIT L"/>
    <property type="match status" value="1"/>
</dbReference>
<dbReference type="Pfam" id="PF10255">
    <property type="entry name" value="Paf67"/>
    <property type="match status" value="1"/>
</dbReference>
<comment type="similarity">
    <text evidence="4">Belongs to the eIF-3 subunit L family.</text>
</comment>
<dbReference type="InterPro" id="IPR019382">
    <property type="entry name" value="eIF3l"/>
</dbReference>
<keyword evidence="1 4" id="KW-0963">Cytoplasm</keyword>
<comment type="subunit">
    <text evidence="4">Component of the eukaryotic translation initiation factor 3 (eIF-3) complex.</text>
</comment>
<name>A0ABP1QQ75_9HEXA</name>
<organism evidence="5 6">
    <name type="scientific">Orchesella dallaii</name>
    <dbReference type="NCBI Taxonomy" id="48710"/>
    <lineage>
        <taxon>Eukaryota</taxon>
        <taxon>Metazoa</taxon>
        <taxon>Ecdysozoa</taxon>
        <taxon>Arthropoda</taxon>
        <taxon>Hexapoda</taxon>
        <taxon>Collembola</taxon>
        <taxon>Entomobryomorpha</taxon>
        <taxon>Entomobryoidea</taxon>
        <taxon>Orchesellidae</taxon>
        <taxon>Orchesellinae</taxon>
        <taxon>Orchesella</taxon>
    </lineage>
</organism>
<accession>A0ABP1QQ75</accession>
<evidence type="ECO:0000313" key="6">
    <source>
        <dbReference type="Proteomes" id="UP001642540"/>
    </source>
</evidence>
<protein>
    <recommendedName>
        <fullName evidence="4">Eukaryotic translation initiation factor 3 subunit L</fullName>
        <shortName evidence="4">eIF3l</shortName>
    </recommendedName>
</protein>
<evidence type="ECO:0000256" key="2">
    <source>
        <dbReference type="ARBA" id="ARBA00022540"/>
    </source>
</evidence>
<dbReference type="EMBL" id="CAXLJM020000041">
    <property type="protein sequence ID" value="CAL8109207.1"/>
    <property type="molecule type" value="Genomic_DNA"/>
</dbReference>
<keyword evidence="6" id="KW-1185">Reference proteome</keyword>
<evidence type="ECO:0000256" key="3">
    <source>
        <dbReference type="ARBA" id="ARBA00022917"/>
    </source>
</evidence>